<evidence type="ECO:0000313" key="4">
    <source>
        <dbReference type="Proteomes" id="UP001157418"/>
    </source>
</evidence>
<keyword evidence="2" id="KW-0812">Transmembrane</keyword>
<evidence type="ECO:0000313" key="3">
    <source>
        <dbReference type="EMBL" id="CAH1420382.1"/>
    </source>
</evidence>
<keyword evidence="2" id="KW-0472">Membrane</keyword>
<reference evidence="3 4" key="1">
    <citation type="submission" date="2022-01" db="EMBL/GenBank/DDBJ databases">
        <authorList>
            <person name="Xiong W."/>
            <person name="Schranz E."/>
        </authorList>
    </citation>
    <scope>NUCLEOTIDE SEQUENCE [LARGE SCALE GENOMIC DNA]</scope>
</reference>
<accession>A0AAU9M1D3</accession>
<feature type="transmembrane region" description="Helical" evidence="2">
    <location>
        <begin position="103"/>
        <end position="122"/>
    </location>
</feature>
<evidence type="ECO:0000256" key="2">
    <source>
        <dbReference type="SAM" id="Phobius"/>
    </source>
</evidence>
<keyword evidence="2" id="KW-1133">Transmembrane helix</keyword>
<dbReference type="AlphaFoldDB" id="A0AAU9M1D3"/>
<evidence type="ECO:0000256" key="1">
    <source>
        <dbReference type="ARBA" id="ARBA00004141"/>
    </source>
</evidence>
<keyword evidence="4" id="KW-1185">Reference proteome</keyword>
<proteinExistence type="predicted"/>
<dbReference type="InterPro" id="IPR037185">
    <property type="entry name" value="EmrE-like"/>
</dbReference>
<sequence length="212" mass="24265">MKHMKPPFMKHRKAAELQTGQLPLLLDQIRRLTETETSSYTQFIMWSWSGSRYSGLNFVSMNHDNIIHVVKKNLTAIIWTCKCEESICFKSCYWLYFFDNFHLLILPLSQAMLLSFTIPLIASISEGFILHESFKLAEIAGIASSFFGVIFISRSMVSVQGTEMTIFSFGLVSTPTAAICMITFEDFVLPSFYSFLLMIILSRLAFVVEVEF</sequence>
<dbReference type="EMBL" id="CAKMRJ010001019">
    <property type="protein sequence ID" value="CAH1420382.1"/>
    <property type="molecule type" value="Genomic_DNA"/>
</dbReference>
<comment type="subcellular location">
    <subcellularLocation>
        <location evidence="1">Membrane</location>
        <topology evidence="1">Multi-pass membrane protein</topology>
    </subcellularLocation>
</comment>
<dbReference type="SUPFAM" id="SSF103481">
    <property type="entry name" value="Multidrug resistance efflux transporter EmrE"/>
    <property type="match status" value="1"/>
</dbReference>
<gene>
    <name evidence="3" type="ORF">LVIROSA_LOCUS7853</name>
</gene>
<evidence type="ECO:0008006" key="5">
    <source>
        <dbReference type="Google" id="ProtNLM"/>
    </source>
</evidence>
<feature type="transmembrane region" description="Helical" evidence="2">
    <location>
        <begin position="164"/>
        <end position="184"/>
    </location>
</feature>
<name>A0AAU9M1D3_9ASTR</name>
<comment type="caution">
    <text evidence="3">The sequence shown here is derived from an EMBL/GenBank/DDBJ whole genome shotgun (WGS) entry which is preliminary data.</text>
</comment>
<protein>
    <recommendedName>
        <fullName evidence="5">EamA domain-containing protein</fullName>
    </recommendedName>
</protein>
<feature type="transmembrane region" description="Helical" evidence="2">
    <location>
        <begin position="134"/>
        <end position="152"/>
    </location>
</feature>
<dbReference type="Proteomes" id="UP001157418">
    <property type="component" value="Unassembled WGS sequence"/>
</dbReference>
<feature type="transmembrane region" description="Helical" evidence="2">
    <location>
        <begin position="190"/>
        <end position="208"/>
    </location>
</feature>
<organism evidence="3 4">
    <name type="scientific">Lactuca virosa</name>
    <dbReference type="NCBI Taxonomy" id="75947"/>
    <lineage>
        <taxon>Eukaryota</taxon>
        <taxon>Viridiplantae</taxon>
        <taxon>Streptophyta</taxon>
        <taxon>Embryophyta</taxon>
        <taxon>Tracheophyta</taxon>
        <taxon>Spermatophyta</taxon>
        <taxon>Magnoliopsida</taxon>
        <taxon>eudicotyledons</taxon>
        <taxon>Gunneridae</taxon>
        <taxon>Pentapetalae</taxon>
        <taxon>asterids</taxon>
        <taxon>campanulids</taxon>
        <taxon>Asterales</taxon>
        <taxon>Asteraceae</taxon>
        <taxon>Cichorioideae</taxon>
        <taxon>Cichorieae</taxon>
        <taxon>Lactucinae</taxon>
        <taxon>Lactuca</taxon>
    </lineage>
</organism>